<gene>
    <name evidence="2" type="ORF">GCM10011425_10000</name>
</gene>
<evidence type="ECO:0000313" key="3">
    <source>
        <dbReference type="Proteomes" id="UP000662074"/>
    </source>
</evidence>
<feature type="signal peptide" evidence="1">
    <location>
        <begin position="1"/>
        <end position="19"/>
    </location>
</feature>
<comment type="caution">
    <text evidence="2">The sequence shown here is derived from an EMBL/GenBank/DDBJ whole genome shotgun (WGS) entry which is preliminary data.</text>
</comment>
<sequence length="839" mass="95727">MKARLLFLFFIAVAAQVSAQTYRLSGKIVDEKNVPVSFASIYIRNTTYGTTANEEGEYEFKLQAGTYTVVYRYVGYLEHTEKITLTSSNQERNITLMNEPFVLQGEAGTGNETDPAVDIMKKVIGKREYYLNQVNEYSCAVFVKGVQRLVSAPKSLMNKNVARALQLDASGKGILYQSESISEYNYKSPDHIKEVMIASKTAGQNTAFSYNKASDLQINFYQNNFEIQGLSARAFVSPFAENANSFYNYKLIGRSVKSGRQIDKIQVIPKRSNEAVYQGNVYVVEGDWRIYGVDLYLTNKDANINLVDTLNISQQYIPITDSVWLPTSSLFNFGGDVLGFKFKGYYLAVYNNYNLNPGFKKGYFDGEVMRIDTQANAKNMRYWNSNRPVPLTNVEEADYIKKDSLAKIQNTPRYLDSLNRAQNDFNPVSLSYLIFGHQFYDRKTRQSLYLNPFLQTVFYNTVEGYGIDAKVHYIKGFDNGQSFSVTPELRYGFAAKMLNANLGFTYNYDPKTQSVLSARFGSDILDLNNAGTRSLFFNTLSTLFYENNYVKLYRTRFGVVAWQRELVNGLLLNTQASYAEREQLYNTSFNHAFDNKEKTYTANNPLANPPTVESQLFPTNQALTIKASLTYTFRQQYITRPDGRYIEPSKYPKIRLNYRKGVSGILGSDVNYDFTSLDVFDDHMQVGLAGFSAFKITAGTFLNHRSLYFMDYNHFFGNQGTVFNPTIGSFHFLPFYAYSTDRSFLEAHYEHNFAGNFLSKIPFIRKLKLEEVVGANYLTQAQHSTYSGVGNNTLIQPVKGNYSEFYIGVQRFIFRVDYGISFDGGHKAIQGFRIFYGLR</sequence>
<accession>A0A917N0H7</accession>
<evidence type="ECO:0000313" key="2">
    <source>
        <dbReference type="EMBL" id="GGI49788.1"/>
    </source>
</evidence>
<dbReference type="AlphaFoldDB" id="A0A917N0H7"/>
<reference evidence="2" key="1">
    <citation type="journal article" date="2014" name="Int. J. Syst. Evol. Microbiol.">
        <title>Complete genome sequence of Corynebacterium casei LMG S-19264T (=DSM 44701T), isolated from a smear-ripened cheese.</title>
        <authorList>
            <consortium name="US DOE Joint Genome Institute (JGI-PGF)"/>
            <person name="Walter F."/>
            <person name="Albersmeier A."/>
            <person name="Kalinowski J."/>
            <person name="Ruckert C."/>
        </authorList>
    </citation>
    <scope>NUCLEOTIDE SEQUENCE</scope>
    <source>
        <strain evidence="2">CCM 8711</strain>
    </source>
</reference>
<reference evidence="2" key="2">
    <citation type="submission" date="2020-09" db="EMBL/GenBank/DDBJ databases">
        <authorList>
            <person name="Sun Q."/>
            <person name="Sedlacek I."/>
        </authorList>
    </citation>
    <scope>NUCLEOTIDE SEQUENCE</scope>
    <source>
        <strain evidence="2">CCM 8711</strain>
    </source>
</reference>
<evidence type="ECO:0000256" key="1">
    <source>
        <dbReference type="SAM" id="SignalP"/>
    </source>
</evidence>
<dbReference type="Pfam" id="PF13715">
    <property type="entry name" value="CarbopepD_reg_2"/>
    <property type="match status" value="1"/>
</dbReference>
<name>A0A917N0H7_9SPHI</name>
<dbReference type="SUPFAM" id="SSF49464">
    <property type="entry name" value="Carboxypeptidase regulatory domain-like"/>
    <property type="match status" value="1"/>
</dbReference>
<organism evidence="2 3">
    <name type="scientific">Mucilaginibacter galii</name>
    <dbReference type="NCBI Taxonomy" id="2005073"/>
    <lineage>
        <taxon>Bacteria</taxon>
        <taxon>Pseudomonadati</taxon>
        <taxon>Bacteroidota</taxon>
        <taxon>Sphingobacteriia</taxon>
        <taxon>Sphingobacteriales</taxon>
        <taxon>Sphingobacteriaceae</taxon>
        <taxon>Mucilaginibacter</taxon>
    </lineage>
</organism>
<keyword evidence="3" id="KW-1185">Reference proteome</keyword>
<feature type="chain" id="PRO_5037692263" evidence="1">
    <location>
        <begin position="20"/>
        <end position="839"/>
    </location>
</feature>
<dbReference type="Gene3D" id="2.60.40.1120">
    <property type="entry name" value="Carboxypeptidase-like, regulatory domain"/>
    <property type="match status" value="1"/>
</dbReference>
<dbReference type="EMBL" id="BMDO01000001">
    <property type="protein sequence ID" value="GGI49788.1"/>
    <property type="molecule type" value="Genomic_DNA"/>
</dbReference>
<proteinExistence type="predicted"/>
<dbReference type="RefSeq" id="WP_188414335.1">
    <property type="nucleotide sequence ID" value="NZ_BMDO01000001.1"/>
</dbReference>
<keyword evidence="1" id="KW-0732">Signal</keyword>
<dbReference type="Proteomes" id="UP000662074">
    <property type="component" value="Unassembled WGS sequence"/>
</dbReference>
<dbReference type="InterPro" id="IPR043741">
    <property type="entry name" value="DUF5686"/>
</dbReference>
<protein>
    <submittedName>
        <fullName evidence="2">Membrane protein</fullName>
    </submittedName>
</protein>
<dbReference type="InterPro" id="IPR008969">
    <property type="entry name" value="CarboxyPept-like_regulatory"/>
</dbReference>
<dbReference type="Pfam" id="PF18939">
    <property type="entry name" value="DUF5686"/>
    <property type="match status" value="1"/>
</dbReference>